<protein>
    <recommendedName>
        <fullName evidence="11">FAD-binding domain-containing protein</fullName>
    </recommendedName>
</protein>
<gene>
    <name evidence="9" type="ORF">VNI00_004423</name>
</gene>
<comment type="similarity">
    <text evidence="2">Belongs to the PheA/TfdB FAD monooxygenase family.</text>
</comment>
<feature type="domain" description="FAD-binding" evidence="7">
    <location>
        <begin position="8"/>
        <end position="394"/>
    </location>
</feature>
<dbReference type="SUPFAM" id="SSF52833">
    <property type="entry name" value="Thioredoxin-like"/>
    <property type="match status" value="1"/>
</dbReference>
<dbReference type="GO" id="GO:0071949">
    <property type="term" value="F:FAD binding"/>
    <property type="evidence" value="ECO:0007669"/>
    <property type="project" value="InterPro"/>
</dbReference>
<dbReference type="AlphaFoldDB" id="A0AAW0DJE1"/>
<dbReference type="InterPro" id="IPR036249">
    <property type="entry name" value="Thioredoxin-like_sf"/>
</dbReference>
<proteinExistence type="inferred from homology"/>
<evidence type="ECO:0000313" key="10">
    <source>
        <dbReference type="Proteomes" id="UP001383192"/>
    </source>
</evidence>
<dbReference type="EMBL" id="JAYKXP010000012">
    <property type="protein sequence ID" value="KAK7051449.1"/>
    <property type="molecule type" value="Genomic_DNA"/>
</dbReference>
<evidence type="ECO:0000256" key="2">
    <source>
        <dbReference type="ARBA" id="ARBA00007801"/>
    </source>
</evidence>
<feature type="compositionally biased region" description="Basic and acidic residues" evidence="6">
    <location>
        <begin position="449"/>
        <end position="462"/>
    </location>
</feature>
<evidence type="ECO:0000256" key="5">
    <source>
        <dbReference type="ARBA" id="ARBA00023002"/>
    </source>
</evidence>
<evidence type="ECO:0000259" key="8">
    <source>
        <dbReference type="Pfam" id="PF07976"/>
    </source>
</evidence>
<dbReference type="InterPro" id="IPR012941">
    <property type="entry name" value="Phe_hydrox_C_dim_dom"/>
</dbReference>
<evidence type="ECO:0000256" key="4">
    <source>
        <dbReference type="ARBA" id="ARBA00022827"/>
    </source>
</evidence>
<evidence type="ECO:0000313" key="9">
    <source>
        <dbReference type="EMBL" id="KAK7051449.1"/>
    </source>
</evidence>
<evidence type="ECO:0000256" key="6">
    <source>
        <dbReference type="SAM" id="MobiDB-lite"/>
    </source>
</evidence>
<evidence type="ECO:0000259" key="7">
    <source>
        <dbReference type="Pfam" id="PF01494"/>
    </source>
</evidence>
<keyword evidence="3" id="KW-0285">Flavoprotein</keyword>
<comment type="cofactor">
    <cofactor evidence="1">
        <name>FAD</name>
        <dbReference type="ChEBI" id="CHEBI:57692"/>
    </cofactor>
</comment>
<dbReference type="InterPro" id="IPR050641">
    <property type="entry name" value="RIFMO-like"/>
</dbReference>
<dbReference type="Gene3D" id="3.50.50.60">
    <property type="entry name" value="FAD/NAD(P)-binding domain"/>
    <property type="match status" value="1"/>
</dbReference>
<dbReference type="PRINTS" id="PR00420">
    <property type="entry name" value="RNGMNOXGNASE"/>
</dbReference>
<dbReference type="PANTHER" id="PTHR43004">
    <property type="entry name" value="TRK SYSTEM POTASSIUM UPTAKE PROTEIN"/>
    <property type="match status" value="1"/>
</dbReference>
<dbReference type="Gene3D" id="3.40.30.20">
    <property type="match status" value="1"/>
</dbReference>
<dbReference type="GO" id="GO:0016709">
    <property type="term" value="F:oxidoreductase activity, acting on paired donors, with incorporation or reduction of molecular oxygen, NAD(P)H as one donor, and incorporation of one atom of oxygen"/>
    <property type="evidence" value="ECO:0007669"/>
    <property type="project" value="UniProtKB-ARBA"/>
</dbReference>
<evidence type="ECO:0000256" key="1">
    <source>
        <dbReference type="ARBA" id="ARBA00001974"/>
    </source>
</evidence>
<dbReference type="InterPro" id="IPR036188">
    <property type="entry name" value="FAD/NAD-bd_sf"/>
</dbReference>
<keyword evidence="5" id="KW-0560">Oxidoreductase</keyword>
<keyword evidence="4" id="KW-0274">FAD</keyword>
<keyword evidence="10" id="KW-1185">Reference proteome</keyword>
<dbReference type="PANTHER" id="PTHR43004:SF19">
    <property type="entry name" value="BINDING MONOOXYGENASE, PUTATIVE (JCVI)-RELATED"/>
    <property type="match status" value="1"/>
</dbReference>
<dbReference type="Pfam" id="PF01494">
    <property type="entry name" value="FAD_binding_3"/>
    <property type="match status" value="1"/>
</dbReference>
<sequence length="581" mass="64491">MQSNNHSNVLIVGAGPSGLVLALTLLRNGVSVRLIDKALSHMIGQRGAGITPRTLEHYKILGILPQIEEEATPVPKIQLRPSPEVDGEEPPARLVAETMEEKPEYYRVRVSYAVFLIQTLIQSKINSVIFGQEDHLAVLREVLSKEYNCAVELSTELASFEPHHDHVVAHIRNVSTGVEENSRFDWLVGTDGAHSIVRKNLGLTFLGETVEENTMVIGDIEVLGGSELEHWTVWGSFADKMLAIRPYERKGKKNHWLAFGGKNVDVVKAASDRDALLNLIFETIGKKKFEYGELRAAAPWRYVLNLKRSRFWKLNLPSRANIRMVDKFGEGRVFVAGDAAHVHSPTGGQGMNSGVQDSVNLGWKLALVHKGLAPTSLLDSYTTERLPVIASMLNKTTDLMHKTFDTAIANNEAWVRGWELRQFGVNYRGSPIIVDERYTDTSEPVDPYRSGHDGSAHAGDRASDAPGLVWNEKEKRLFDLFSPSRHMVLVFSNEEGATKLLDSFVCPEGSVTSAVIYPQGTKSPKESDANHTLVDRDGHAYKHYKVKEGEAWIVIIRPDGYIGAVAKDASGVKKYFAQILL</sequence>
<dbReference type="SUPFAM" id="SSF51905">
    <property type="entry name" value="FAD/NAD(P)-binding domain"/>
    <property type="match status" value="1"/>
</dbReference>
<name>A0AAW0DJE1_9AGAR</name>
<dbReference type="InterPro" id="IPR002938">
    <property type="entry name" value="FAD-bd"/>
</dbReference>
<organism evidence="9 10">
    <name type="scientific">Paramarasmius palmivorus</name>
    <dbReference type="NCBI Taxonomy" id="297713"/>
    <lineage>
        <taxon>Eukaryota</taxon>
        <taxon>Fungi</taxon>
        <taxon>Dikarya</taxon>
        <taxon>Basidiomycota</taxon>
        <taxon>Agaricomycotina</taxon>
        <taxon>Agaricomycetes</taxon>
        <taxon>Agaricomycetidae</taxon>
        <taxon>Agaricales</taxon>
        <taxon>Marasmiineae</taxon>
        <taxon>Marasmiaceae</taxon>
        <taxon>Paramarasmius</taxon>
    </lineage>
</organism>
<comment type="caution">
    <text evidence="9">The sequence shown here is derived from an EMBL/GenBank/DDBJ whole genome shotgun (WGS) entry which is preliminary data.</text>
</comment>
<accession>A0AAW0DJE1</accession>
<feature type="region of interest" description="Disordered" evidence="6">
    <location>
        <begin position="441"/>
        <end position="462"/>
    </location>
</feature>
<reference evidence="9 10" key="1">
    <citation type="submission" date="2024-01" db="EMBL/GenBank/DDBJ databases">
        <title>A draft genome for a cacao thread blight-causing isolate of Paramarasmius palmivorus.</title>
        <authorList>
            <person name="Baruah I.K."/>
            <person name="Bukari Y."/>
            <person name="Amoako-Attah I."/>
            <person name="Meinhardt L.W."/>
            <person name="Bailey B.A."/>
            <person name="Cohen S.P."/>
        </authorList>
    </citation>
    <scope>NUCLEOTIDE SEQUENCE [LARGE SCALE GENOMIC DNA]</scope>
    <source>
        <strain evidence="9 10">GH-12</strain>
    </source>
</reference>
<dbReference type="Gene3D" id="3.30.70.2450">
    <property type="match status" value="1"/>
</dbReference>
<dbReference type="Pfam" id="PF07976">
    <property type="entry name" value="Phe_hydrox_dim"/>
    <property type="match status" value="1"/>
</dbReference>
<evidence type="ECO:0000256" key="3">
    <source>
        <dbReference type="ARBA" id="ARBA00022630"/>
    </source>
</evidence>
<evidence type="ECO:0008006" key="11">
    <source>
        <dbReference type="Google" id="ProtNLM"/>
    </source>
</evidence>
<feature type="domain" description="Phenol hydroxylase-like C-terminal dimerisation" evidence="8">
    <location>
        <begin position="535"/>
        <end position="580"/>
    </location>
</feature>
<dbReference type="Proteomes" id="UP001383192">
    <property type="component" value="Unassembled WGS sequence"/>
</dbReference>
<dbReference type="InterPro" id="IPR038220">
    <property type="entry name" value="PHOX_C_sf"/>
</dbReference>